<evidence type="ECO:0000313" key="2">
    <source>
        <dbReference type="Proteomes" id="UP000266673"/>
    </source>
</evidence>
<proteinExistence type="predicted"/>
<gene>
    <name evidence="1" type="ORF">C2G38_2055781</name>
</gene>
<keyword evidence="2" id="KW-1185">Reference proteome</keyword>
<evidence type="ECO:0000313" key="1">
    <source>
        <dbReference type="EMBL" id="RIB29859.1"/>
    </source>
</evidence>
<reference evidence="1 2" key="1">
    <citation type="submission" date="2018-06" db="EMBL/GenBank/DDBJ databases">
        <title>Comparative genomics reveals the genomic features of Rhizophagus irregularis, R. cerebriforme, R. diaphanum and Gigaspora rosea, and their symbiotic lifestyle signature.</title>
        <authorList>
            <person name="Morin E."/>
            <person name="San Clemente H."/>
            <person name="Chen E.C.H."/>
            <person name="De La Providencia I."/>
            <person name="Hainaut M."/>
            <person name="Kuo A."/>
            <person name="Kohler A."/>
            <person name="Murat C."/>
            <person name="Tang N."/>
            <person name="Roy S."/>
            <person name="Loubradou J."/>
            <person name="Henrissat B."/>
            <person name="Grigoriev I.V."/>
            <person name="Corradi N."/>
            <person name="Roux C."/>
            <person name="Martin F.M."/>
        </authorList>
    </citation>
    <scope>NUCLEOTIDE SEQUENCE [LARGE SCALE GENOMIC DNA]</scope>
    <source>
        <strain evidence="1 2">DAOM 194757</strain>
    </source>
</reference>
<dbReference type="Proteomes" id="UP000266673">
    <property type="component" value="Unassembled WGS sequence"/>
</dbReference>
<organism evidence="1 2">
    <name type="scientific">Gigaspora rosea</name>
    <dbReference type="NCBI Taxonomy" id="44941"/>
    <lineage>
        <taxon>Eukaryota</taxon>
        <taxon>Fungi</taxon>
        <taxon>Fungi incertae sedis</taxon>
        <taxon>Mucoromycota</taxon>
        <taxon>Glomeromycotina</taxon>
        <taxon>Glomeromycetes</taxon>
        <taxon>Diversisporales</taxon>
        <taxon>Gigasporaceae</taxon>
        <taxon>Gigaspora</taxon>
    </lineage>
</organism>
<dbReference type="AlphaFoldDB" id="A0A397W900"/>
<comment type="caution">
    <text evidence="1">The sequence shown here is derived from an EMBL/GenBank/DDBJ whole genome shotgun (WGS) entry which is preliminary data.</text>
</comment>
<accession>A0A397W900</accession>
<sequence>MNLPKDKEQPMTIPKSAFFRNLLRTNKRKNFDTSNSSFYFSFFRPHKYSYVVASTKLYKSTFSESYDGN</sequence>
<dbReference type="EMBL" id="QKWP01000028">
    <property type="protein sequence ID" value="RIB29859.1"/>
    <property type="molecule type" value="Genomic_DNA"/>
</dbReference>
<name>A0A397W900_9GLOM</name>
<protein>
    <submittedName>
        <fullName evidence="1">Uncharacterized protein</fullName>
    </submittedName>
</protein>